<dbReference type="RefSeq" id="WP_084370802.1">
    <property type="nucleotide sequence ID" value="NZ_FWYF01000001.1"/>
</dbReference>
<dbReference type="SUPFAM" id="SSF47240">
    <property type="entry name" value="Ferritin-like"/>
    <property type="match status" value="1"/>
</dbReference>
<dbReference type="InterPro" id="IPR007814">
    <property type="entry name" value="PaaA_PaaC"/>
</dbReference>
<dbReference type="NCBIfam" id="TIGR02158">
    <property type="entry name" value="PA_CoA_Oxy3"/>
    <property type="match status" value="1"/>
</dbReference>
<dbReference type="Pfam" id="PF05138">
    <property type="entry name" value="PaaA_PaaC"/>
    <property type="match status" value="1"/>
</dbReference>
<dbReference type="GO" id="GO:0010124">
    <property type="term" value="P:phenylacetate catabolic process"/>
    <property type="evidence" value="ECO:0007669"/>
    <property type="project" value="InterPro"/>
</dbReference>
<dbReference type="STRING" id="692418.SAMN04488029_0461"/>
<dbReference type="Gene3D" id="1.20.1260.10">
    <property type="match status" value="1"/>
</dbReference>
<dbReference type="FunFam" id="1.20.1260.10:FF:000012">
    <property type="entry name" value="1,2-phenylacetyl-CoA epoxidase, subunit C"/>
    <property type="match status" value="1"/>
</dbReference>
<dbReference type="EMBL" id="FWYF01000001">
    <property type="protein sequence ID" value="SMD32121.1"/>
    <property type="molecule type" value="Genomic_DNA"/>
</dbReference>
<dbReference type="PANTHER" id="PTHR30458:SF0">
    <property type="entry name" value="1,2-PHENYLACETYL-COA EPOXIDASE, SUBUNIT C"/>
    <property type="match status" value="1"/>
</dbReference>
<dbReference type="InterPro" id="IPR009078">
    <property type="entry name" value="Ferritin-like_SF"/>
</dbReference>
<gene>
    <name evidence="1" type="ORF">SAMN04488029_0461</name>
</gene>
<dbReference type="OrthoDB" id="9789947at2"/>
<keyword evidence="2" id="KW-1185">Reference proteome</keyword>
<dbReference type="Proteomes" id="UP000192472">
    <property type="component" value="Unassembled WGS sequence"/>
</dbReference>
<dbReference type="AlphaFoldDB" id="A0A1W2G6A1"/>
<dbReference type="PIRSF" id="PIRSF037834">
    <property type="entry name" value="PA_CoA_Oase3"/>
    <property type="match status" value="1"/>
</dbReference>
<dbReference type="InterPro" id="IPR011882">
    <property type="entry name" value="PaaC"/>
</dbReference>
<dbReference type="InterPro" id="IPR012347">
    <property type="entry name" value="Ferritin-like"/>
</dbReference>
<evidence type="ECO:0000313" key="2">
    <source>
        <dbReference type="Proteomes" id="UP000192472"/>
    </source>
</evidence>
<protein>
    <submittedName>
        <fullName evidence="1">Ring-1,2-phenylacetyl-CoA epoxidase subunit PaaC</fullName>
    </submittedName>
</protein>
<dbReference type="GO" id="GO:0005829">
    <property type="term" value="C:cytosol"/>
    <property type="evidence" value="ECO:0007669"/>
    <property type="project" value="TreeGrafter"/>
</dbReference>
<organism evidence="1 2">
    <name type="scientific">Reichenbachiella faecimaris</name>
    <dbReference type="NCBI Taxonomy" id="692418"/>
    <lineage>
        <taxon>Bacteria</taxon>
        <taxon>Pseudomonadati</taxon>
        <taxon>Bacteroidota</taxon>
        <taxon>Cytophagia</taxon>
        <taxon>Cytophagales</taxon>
        <taxon>Reichenbachiellaceae</taxon>
        <taxon>Reichenbachiella</taxon>
    </lineage>
</organism>
<sequence>MVEQKDTYNYVLRLADNCLILGQRLAEWCGHGPVLEQDIALTNISLDLIGQARNYYQYAAELTGGEKSEDDIAFLRNDREYQNLLLVEQPNNDFAYTIIRQYLFDVFHFHLLNELTSSKDESIASIAQKSIKEVTYHKRWSGQWVLRLGDGTEESQTKMQTALDHFWAYAFESITPDELDKKIATEGIGANLEKIAETVKKEIESHLREATLSIPESNWNQTGGKTGMHSEHLGYLLAEMQHLQRSFPGAEW</sequence>
<reference evidence="1 2" key="1">
    <citation type="submission" date="2017-04" db="EMBL/GenBank/DDBJ databases">
        <authorList>
            <person name="Afonso C.L."/>
            <person name="Miller P.J."/>
            <person name="Scott M.A."/>
            <person name="Spackman E."/>
            <person name="Goraichik I."/>
            <person name="Dimitrov K.M."/>
            <person name="Suarez D.L."/>
            <person name="Swayne D.E."/>
        </authorList>
    </citation>
    <scope>NUCLEOTIDE SEQUENCE [LARGE SCALE GENOMIC DNA]</scope>
    <source>
        <strain evidence="1 2">DSM 26133</strain>
    </source>
</reference>
<dbReference type="PANTHER" id="PTHR30458">
    <property type="entry name" value="PHENYLACETIC ACID DEGRADATION PROTEIN PAA"/>
    <property type="match status" value="1"/>
</dbReference>
<dbReference type="InterPro" id="IPR052703">
    <property type="entry name" value="Aromatic_CoA_ox/epox"/>
</dbReference>
<name>A0A1W2G6A1_REIFA</name>
<proteinExistence type="predicted"/>
<accession>A0A1W2G6A1</accession>
<evidence type="ECO:0000313" key="1">
    <source>
        <dbReference type="EMBL" id="SMD32121.1"/>
    </source>
</evidence>